<organism evidence="3 4">
    <name type="scientific">Apatococcus lobatus</name>
    <dbReference type="NCBI Taxonomy" id="904363"/>
    <lineage>
        <taxon>Eukaryota</taxon>
        <taxon>Viridiplantae</taxon>
        <taxon>Chlorophyta</taxon>
        <taxon>core chlorophytes</taxon>
        <taxon>Trebouxiophyceae</taxon>
        <taxon>Chlorellales</taxon>
        <taxon>Chlorellaceae</taxon>
        <taxon>Apatococcus</taxon>
    </lineage>
</organism>
<protein>
    <submittedName>
        <fullName evidence="3">Uncharacterized protein</fullName>
    </submittedName>
</protein>
<feature type="chain" id="PRO_5043833686" evidence="2">
    <location>
        <begin position="19"/>
        <end position="439"/>
    </location>
</feature>
<evidence type="ECO:0000313" key="4">
    <source>
        <dbReference type="Proteomes" id="UP001438707"/>
    </source>
</evidence>
<dbReference type="Proteomes" id="UP001438707">
    <property type="component" value="Unassembled WGS sequence"/>
</dbReference>
<name>A0AAW1RYD5_9CHLO</name>
<comment type="caution">
    <text evidence="3">The sequence shown here is derived from an EMBL/GenBank/DDBJ whole genome shotgun (WGS) entry which is preliminary data.</text>
</comment>
<sequence length="439" mass="45770">MLRVAAAVGLALLATVSAAPFETGTGLLPLGNLFTTDAGGPYNLSLLSVQQNEVKAALAARGSYTDADIVNFLTNVECLEGRFDSMGTLGLDFNDDLTLGGPDSVGYGKANLSSEVLSALTEVAVSEQGHALFTRHAGGVLPCPYVNYTAGFNDVLAAAYGLAPGEDISRLFGVPFDPLYSDETFLLSVVFLEELGATGNKGLISLISNPVIADGVSGLATSATAFAAIERFLLFQRRNVNVYPTNETVAQVFARLSALRDALDGPQFDDQGLLNTDPRFIAIAVNQTNTSQYINNIPTDVQGLTFSRTPQMIINILTLGSPTGVGGFFPSGLVGNITSPAGYNLTASGTESWGNATEVNEETFAEAGTLQPPLTAEGPFMVPGELDLTQAEGGPLTNDSYLSRGFFTTAPQLPRVGQSPMVMVGTPSGTARPGGYGGK</sequence>
<dbReference type="EMBL" id="JALJOS010000005">
    <property type="protein sequence ID" value="KAK9839115.1"/>
    <property type="molecule type" value="Genomic_DNA"/>
</dbReference>
<dbReference type="InterPro" id="IPR052965">
    <property type="entry name" value="Pigment-catalase-like"/>
</dbReference>
<evidence type="ECO:0000256" key="1">
    <source>
        <dbReference type="SAM" id="MobiDB-lite"/>
    </source>
</evidence>
<reference evidence="3 4" key="1">
    <citation type="journal article" date="2024" name="Nat. Commun.">
        <title>Phylogenomics reveals the evolutionary origins of lichenization in chlorophyte algae.</title>
        <authorList>
            <person name="Puginier C."/>
            <person name="Libourel C."/>
            <person name="Otte J."/>
            <person name="Skaloud P."/>
            <person name="Haon M."/>
            <person name="Grisel S."/>
            <person name="Petersen M."/>
            <person name="Berrin J.G."/>
            <person name="Delaux P.M."/>
            <person name="Dal Grande F."/>
            <person name="Keller J."/>
        </authorList>
    </citation>
    <scope>NUCLEOTIDE SEQUENCE [LARGE SCALE GENOMIC DNA]</scope>
    <source>
        <strain evidence="3 4">SAG 2145</strain>
    </source>
</reference>
<dbReference type="PANTHER" id="PTHR31694:SF26">
    <property type="entry name" value="OS05G0151100 PROTEIN"/>
    <property type="match status" value="1"/>
</dbReference>
<dbReference type="PANTHER" id="PTHR31694">
    <property type="entry name" value="DESICCATION-LIKE PROTEIN"/>
    <property type="match status" value="1"/>
</dbReference>
<feature type="signal peptide" evidence="2">
    <location>
        <begin position="1"/>
        <end position="18"/>
    </location>
</feature>
<keyword evidence="2" id="KW-0732">Signal</keyword>
<evidence type="ECO:0000256" key="2">
    <source>
        <dbReference type="SAM" id="SignalP"/>
    </source>
</evidence>
<keyword evidence="4" id="KW-1185">Reference proteome</keyword>
<gene>
    <name evidence="3" type="ORF">WJX74_009810</name>
</gene>
<dbReference type="Pfam" id="PF13668">
    <property type="entry name" value="Ferritin_2"/>
    <property type="match status" value="1"/>
</dbReference>
<evidence type="ECO:0000313" key="3">
    <source>
        <dbReference type="EMBL" id="KAK9839115.1"/>
    </source>
</evidence>
<feature type="region of interest" description="Disordered" evidence="1">
    <location>
        <begin position="418"/>
        <end position="439"/>
    </location>
</feature>
<dbReference type="AlphaFoldDB" id="A0AAW1RYD5"/>
<accession>A0AAW1RYD5</accession>
<proteinExistence type="predicted"/>